<keyword evidence="3" id="KW-1185">Reference proteome</keyword>
<reference evidence="2 3" key="1">
    <citation type="submission" date="2024-10" db="EMBL/GenBank/DDBJ databases">
        <title>Updated reference genomes for cyclostephanoid diatoms.</title>
        <authorList>
            <person name="Roberts W.R."/>
            <person name="Alverson A.J."/>
        </authorList>
    </citation>
    <scope>NUCLEOTIDE SEQUENCE [LARGE SCALE GENOMIC DNA]</scope>
    <source>
        <strain evidence="2 3">AJA228-03</strain>
    </source>
</reference>
<dbReference type="Gene3D" id="3.30.890.10">
    <property type="entry name" value="Methyl-cpg-binding Protein 2, Chain A"/>
    <property type="match status" value="1"/>
</dbReference>
<dbReference type="EMBL" id="JALLPB020000067">
    <property type="protein sequence ID" value="KAL3822387.1"/>
    <property type="molecule type" value="Genomic_DNA"/>
</dbReference>
<feature type="region of interest" description="Disordered" evidence="1">
    <location>
        <begin position="78"/>
        <end position="101"/>
    </location>
</feature>
<evidence type="ECO:0000313" key="3">
    <source>
        <dbReference type="Proteomes" id="UP001530377"/>
    </source>
</evidence>
<dbReference type="Proteomes" id="UP001530377">
    <property type="component" value="Unassembled WGS sequence"/>
</dbReference>
<evidence type="ECO:0000313" key="2">
    <source>
        <dbReference type="EMBL" id="KAL3822387.1"/>
    </source>
</evidence>
<name>A0ABD3SD60_9STRA</name>
<dbReference type="AlphaFoldDB" id="A0ABD3SD60"/>
<organism evidence="2 3">
    <name type="scientific">Cyclostephanos tholiformis</name>
    <dbReference type="NCBI Taxonomy" id="382380"/>
    <lineage>
        <taxon>Eukaryota</taxon>
        <taxon>Sar</taxon>
        <taxon>Stramenopiles</taxon>
        <taxon>Ochrophyta</taxon>
        <taxon>Bacillariophyta</taxon>
        <taxon>Coscinodiscophyceae</taxon>
        <taxon>Thalassiosirophycidae</taxon>
        <taxon>Stephanodiscales</taxon>
        <taxon>Stephanodiscaceae</taxon>
        <taxon>Cyclostephanos</taxon>
    </lineage>
</organism>
<proteinExistence type="predicted"/>
<comment type="caution">
    <text evidence="2">The sequence shown here is derived from an EMBL/GenBank/DDBJ whole genome shotgun (WGS) entry which is preliminary data.</text>
</comment>
<gene>
    <name evidence="2" type="ORF">ACHAXA_010865</name>
</gene>
<accession>A0ABD3SD60</accession>
<evidence type="ECO:0000256" key="1">
    <source>
        <dbReference type="SAM" id="MobiDB-lite"/>
    </source>
</evidence>
<feature type="compositionally biased region" description="Basic and acidic residues" evidence="1">
    <location>
        <begin position="537"/>
        <end position="550"/>
    </location>
</feature>
<feature type="region of interest" description="Disordered" evidence="1">
    <location>
        <begin position="529"/>
        <end position="560"/>
    </location>
</feature>
<feature type="region of interest" description="Disordered" evidence="1">
    <location>
        <begin position="1"/>
        <end position="44"/>
    </location>
</feature>
<sequence>MTRGRIVVSDDPGTMSKAGSGDDGRKRAWTLTSSSQPNKSKKLSPLALRALAALEHDDGISSGDDERDTKDCRHHDSVHVASGASELSEKSPVKKIATRSATDTVRSVVALTEGGAQSATNHIEGEAGIGFDDRGRELYGEHQGISEHARERNDSEICQNFQSPDVGHVRNVHKCNERNPSIPGGVAGSVSGGSIADDETLDSSSVAGERIAWDVDCVCPHVLTSDYGDVLSCFLSTPFDDKAMLSLHTSKEDTNTIGLQIEPKSGKNEDFVPILPQKIFIKFVRERKKGPPRSGIDQGLSGVSPAVNANVRAQVNIFLMQECQKIFDSTKQQGPIHNMLNRPVSHEPDARQQLHLPREQQRPIQDRLTSLPVLHEPDTQQQLHQSQRHQFHPNQQQMLSHLQAPNYFGSVQGQNSFYPMQMIPQLHRVNQQMKRWHYPLPFHTPVPYYNQGIDLQNTAYNNPAFTSSAQHTAFPAFTAPAQLGSELDNGGTSKISTKVITEKPYDVGKPAAVTTNGVKQNETLVNGKSITLAGGDKSTRNTEANPKHAPADGLTEAGTSRASKAHRSAAVLIESSDAPPDLPAGWTSKTFERANSEKKASDRYFYSAQNKIKFRSMKACKAFIEILNEPAIGGNELTAFKEFKVRGHKL</sequence>
<protein>
    <recommendedName>
        <fullName evidence="4">MBD domain-containing protein</fullName>
    </recommendedName>
</protein>
<evidence type="ECO:0008006" key="4">
    <source>
        <dbReference type="Google" id="ProtNLM"/>
    </source>
</evidence>